<name>A0A380S8L3_FIBSU</name>
<feature type="binding site" evidence="5">
    <location>
        <position position="165"/>
    </location>
    <ligand>
        <name>dimethylallyl phosphate</name>
        <dbReference type="ChEBI" id="CHEBI:88052"/>
    </ligand>
</feature>
<keyword evidence="2 5" id="KW-0285">Flavoprotein</keyword>
<keyword evidence="3 5" id="KW-0288">FMN</keyword>
<evidence type="ECO:0000313" key="8">
    <source>
        <dbReference type="Proteomes" id="UP000255423"/>
    </source>
</evidence>
<dbReference type="EC" id="2.5.1.129" evidence="5"/>
<reference evidence="7 8" key="1">
    <citation type="submission" date="2017-08" db="EMBL/GenBank/DDBJ databases">
        <authorList>
            <person name="de Groot N.N."/>
        </authorList>
    </citation>
    <scope>NUCLEOTIDE SEQUENCE [LARGE SCALE GENOMIC DNA]</scope>
    <source>
        <strain evidence="7 8">HM2</strain>
    </source>
</reference>
<dbReference type="SUPFAM" id="SSF52507">
    <property type="entry name" value="Homo-oligomeric flavin-containing Cys decarboxylases, HFCD"/>
    <property type="match status" value="1"/>
</dbReference>
<feature type="binding site" evidence="5">
    <location>
        <position position="36"/>
    </location>
    <ligand>
        <name>FMN</name>
        <dbReference type="ChEBI" id="CHEBI:58210"/>
    </ligand>
</feature>
<evidence type="ECO:0000256" key="1">
    <source>
        <dbReference type="ARBA" id="ARBA00022602"/>
    </source>
</evidence>
<dbReference type="HAMAP" id="MF_01984">
    <property type="entry name" value="ubiX_pad"/>
    <property type="match status" value="1"/>
</dbReference>
<evidence type="ECO:0000256" key="4">
    <source>
        <dbReference type="ARBA" id="ARBA00022679"/>
    </source>
</evidence>
<sequence length="199" mass="21598">MSRFVLGVTGASGSIYATRTAMYLKRFGHEVTLIVTHPGKQVLEYECQSALFDYCKDVCNVDDFFAECASGSSDIAGMAVVPCSMGTLGRIAAGTSDNLLVRTADVCLKERRPLVIVPREMPYNLIHIENMKRVTLAGAVVIPASPQFYSKPKSIEELVDTVVAKILKHLGVEQSLVASVAKVWSGEERRFPLGGGNDN</sequence>
<dbReference type="Pfam" id="PF02441">
    <property type="entry name" value="Flavoprotein"/>
    <property type="match status" value="1"/>
</dbReference>
<feature type="binding site" evidence="5">
    <location>
        <position position="149"/>
    </location>
    <ligand>
        <name>dimethylallyl phosphate</name>
        <dbReference type="ChEBI" id="CHEBI:88052"/>
    </ligand>
</feature>
<evidence type="ECO:0000256" key="5">
    <source>
        <dbReference type="HAMAP-Rule" id="MF_01984"/>
    </source>
</evidence>
<evidence type="ECO:0000313" key="7">
    <source>
        <dbReference type="EMBL" id="SUQ25058.1"/>
    </source>
</evidence>
<protein>
    <recommendedName>
        <fullName evidence="5">Flavin prenyltransferase UbiX</fullName>
        <ecNumber evidence="5">2.5.1.129</ecNumber>
    </recommendedName>
</protein>
<comment type="caution">
    <text evidence="5">Lacks conserved residue(s) required for the propagation of feature annotation.</text>
</comment>
<comment type="catalytic activity">
    <reaction evidence="5">
        <text>dimethylallyl phosphate + FMNH2 = prenylated FMNH2 + phosphate</text>
        <dbReference type="Rhea" id="RHEA:37743"/>
        <dbReference type="ChEBI" id="CHEBI:43474"/>
        <dbReference type="ChEBI" id="CHEBI:57618"/>
        <dbReference type="ChEBI" id="CHEBI:87467"/>
        <dbReference type="ChEBI" id="CHEBI:88052"/>
        <dbReference type="EC" id="2.5.1.129"/>
    </reaction>
</comment>
<dbReference type="Gene3D" id="3.40.50.1950">
    <property type="entry name" value="Flavin prenyltransferase-like"/>
    <property type="match status" value="1"/>
</dbReference>
<evidence type="ECO:0000256" key="2">
    <source>
        <dbReference type="ARBA" id="ARBA00022630"/>
    </source>
</evidence>
<dbReference type="InterPro" id="IPR003382">
    <property type="entry name" value="Flavoprotein"/>
</dbReference>
<feature type="binding site" evidence="5">
    <location>
        <begin position="84"/>
        <end position="87"/>
    </location>
    <ligand>
        <name>FMN</name>
        <dbReference type="ChEBI" id="CHEBI:58210"/>
    </ligand>
</feature>
<organism evidence="7 8">
    <name type="scientific">Fibrobacter succinogenes</name>
    <name type="common">Bacteroides succinogenes</name>
    <dbReference type="NCBI Taxonomy" id="833"/>
    <lineage>
        <taxon>Bacteria</taxon>
        <taxon>Pseudomonadati</taxon>
        <taxon>Fibrobacterota</taxon>
        <taxon>Fibrobacteria</taxon>
        <taxon>Fibrobacterales</taxon>
        <taxon>Fibrobacteraceae</taxon>
        <taxon>Fibrobacter</taxon>
    </lineage>
</organism>
<feature type="binding site" evidence="5">
    <location>
        <position position="119"/>
    </location>
    <ligand>
        <name>FMN</name>
        <dbReference type="ChEBI" id="CHEBI:58210"/>
    </ligand>
</feature>
<dbReference type="Proteomes" id="UP000255423">
    <property type="component" value="Unassembled WGS sequence"/>
</dbReference>
<feature type="domain" description="Flavoprotein" evidence="6">
    <location>
        <begin position="3"/>
        <end position="169"/>
    </location>
</feature>
<comment type="similarity">
    <text evidence="5">Belongs to the UbiX/PAD1 family.</text>
</comment>
<dbReference type="RefSeq" id="WP_109573368.1">
    <property type="nucleotide sequence ID" value="NZ_UHJL01000003.1"/>
</dbReference>
<dbReference type="EMBL" id="UHJL01000003">
    <property type="protein sequence ID" value="SUQ25058.1"/>
    <property type="molecule type" value="Genomic_DNA"/>
</dbReference>
<gene>
    <name evidence="5" type="primary">ubiX</name>
    <name evidence="7" type="ORF">SAMN05661053_2475</name>
</gene>
<proteinExistence type="inferred from homology"/>
<feature type="binding site" evidence="5">
    <location>
        <begin position="10"/>
        <end position="12"/>
    </location>
    <ligand>
        <name>FMN</name>
        <dbReference type="ChEBI" id="CHEBI:58210"/>
    </ligand>
</feature>
<keyword evidence="4 5" id="KW-0808">Transferase</keyword>
<keyword evidence="1 5" id="KW-0637">Prenyltransferase</keyword>
<evidence type="ECO:0000259" key="6">
    <source>
        <dbReference type="Pfam" id="PF02441"/>
    </source>
</evidence>
<dbReference type="AlphaFoldDB" id="A0A380S8L3"/>
<comment type="function">
    <text evidence="5">Flavin prenyltransferase that catalyzes the synthesis of the prenylated FMN cofactor (prenyl-FMN) for 4-hydroxy-3-polyprenylbenzoic acid decarboxylase UbiD. The prenyltransferase is metal-independent and links a dimethylallyl moiety from dimethylallyl monophosphate (DMAP) to the flavin N5 and C6 atoms of FMN.</text>
</comment>
<dbReference type="NCBIfam" id="TIGR00421">
    <property type="entry name" value="ubiX_pad"/>
    <property type="match status" value="1"/>
</dbReference>
<accession>A0A380S8L3</accession>
<dbReference type="GO" id="GO:0106141">
    <property type="term" value="F:flavin prenyltransferase activity"/>
    <property type="evidence" value="ECO:0007669"/>
    <property type="project" value="UniProtKB-EC"/>
</dbReference>
<evidence type="ECO:0000256" key="3">
    <source>
        <dbReference type="ARBA" id="ARBA00022643"/>
    </source>
</evidence>
<dbReference type="InterPro" id="IPR036551">
    <property type="entry name" value="Flavin_trans-like"/>
</dbReference>
<dbReference type="InterPro" id="IPR004507">
    <property type="entry name" value="UbiX-like"/>
</dbReference>